<organism evidence="2 3">
    <name type="scientific">Oikopleura dioica</name>
    <name type="common">Tunicate</name>
    <dbReference type="NCBI Taxonomy" id="34765"/>
    <lineage>
        <taxon>Eukaryota</taxon>
        <taxon>Metazoa</taxon>
        <taxon>Chordata</taxon>
        <taxon>Tunicata</taxon>
        <taxon>Appendicularia</taxon>
        <taxon>Copelata</taxon>
        <taxon>Oikopleuridae</taxon>
        <taxon>Oikopleura</taxon>
    </lineage>
</organism>
<keyword evidence="3" id="KW-1185">Reference proteome</keyword>
<protein>
    <submittedName>
        <fullName evidence="2">Oidioi.mRNA.OKI2018_I69.chr2.g4008.t1.cds</fullName>
    </submittedName>
</protein>
<feature type="compositionally biased region" description="Acidic residues" evidence="1">
    <location>
        <begin position="67"/>
        <end position="78"/>
    </location>
</feature>
<sequence>MFPKYTFRPFTTEEKEEIKTRKRQKESRKPSISKAIFKMPFYVVENGRGFKFGDGLIVKNSKKEESKEEELLEPEDEMSGLLDAKEQAKKKNETSEEGSGSDSEEESEEEGDLEDVEIDEIGSELDKGLDRLDCAVEDEMKDNSQQVIYLTDISHSASIAGEFTDQDSYMLDEFPDQNGDQTSYLLV</sequence>
<evidence type="ECO:0000313" key="2">
    <source>
        <dbReference type="EMBL" id="CAG5109475.1"/>
    </source>
</evidence>
<proteinExistence type="predicted"/>
<accession>A0ABN7T2E8</accession>
<evidence type="ECO:0000256" key="1">
    <source>
        <dbReference type="SAM" id="MobiDB-lite"/>
    </source>
</evidence>
<feature type="compositionally biased region" description="Basic and acidic residues" evidence="1">
    <location>
        <begin position="83"/>
        <end position="94"/>
    </location>
</feature>
<dbReference type="EMBL" id="OU015567">
    <property type="protein sequence ID" value="CAG5109475.1"/>
    <property type="molecule type" value="Genomic_DNA"/>
</dbReference>
<feature type="region of interest" description="Disordered" evidence="1">
    <location>
        <begin position="1"/>
        <end position="31"/>
    </location>
</feature>
<feature type="region of interest" description="Disordered" evidence="1">
    <location>
        <begin position="62"/>
        <end position="122"/>
    </location>
</feature>
<evidence type="ECO:0000313" key="3">
    <source>
        <dbReference type="Proteomes" id="UP001158576"/>
    </source>
</evidence>
<dbReference type="Proteomes" id="UP001158576">
    <property type="component" value="Chromosome 2"/>
</dbReference>
<name>A0ABN7T2E8_OIKDI</name>
<reference evidence="2 3" key="1">
    <citation type="submission" date="2021-04" db="EMBL/GenBank/DDBJ databases">
        <authorList>
            <person name="Bliznina A."/>
        </authorList>
    </citation>
    <scope>NUCLEOTIDE SEQUENCE [LARGE SCALE GENOMIC DNA]</scope>
</reference>
<feature type="compositionally biased region" description="Acidic residues" evidence="1">
    <location>
        <begin position="102"/>
        <end position="122"/>
    </location>
</feature>
<gene>
    <name evidence="2" type="ORF">OKIOD_LOCUS12773</name>
</gene>